<name>A0A7V8VDI8_9BACT</name>
<dbReference type="EMBL" id="JACEFB010000003">
    <property type="protein sequence ID" value="MBA2225762.1"/>
    <property type="molecule type" value="Genomic_DNA"/>
</dbReference>
<proteinExistence type="inferred from homology"/>
<comment type="similarity">
    <text evidence="2 6">Belongs to the FKBP-type PPIase family.</text>
</comment>
<feature type="domain" description="PPIase FKBP-type" evidence="7">
    <location>
        <begin position="175"/>
        <end position="262"/>
    </location>
</feature>
<protein>
    <recommendedName>
        <fullName evidence="6">Peptidyl-prolyl cis-trans isomerase</fullName>
        <ecNumber evidence="6">5.2.1.8</ecNumber>
    </recommendedName>
</protein>
<gene>
    <name evidence="8" type="ORF">H0921_06240</name>
</gene>
<feature type="domain" description="PPIase FKBP-type" evidence="7">
    <location>
        <begin position="38"/>
        <end position="126"/>
    </location>
</feature>
<keyword evidence="9" id="KW-1185">Reference proteome</keyword>
<dbReference type="PANTHER" id="PTHR43811">
    <property type="entry name" value="FKBP-TYPE PEPTIDYL-PROLYL CIS-TRANS ISOMERASE FKPA"/>
    <property type="match status" value="1"/>
</dbReference>
<evidence type="ECO:0000256" key="4">
    <source>
        <dbReference type="ARBA" id="ARBA00023235"/>
    </source>
</evidence>
<dbReference type="AlphaFoldDB" id="A0A7V8VDI8"/>
<evidence type="ECO:0000256" key="2">
    <source>
        <dbReference type="ARBA" id="ARBA00006577"/>
    </source>
</evidence>
<keyword evidence="3 5" id="KW-0697">Rotamase</keyword>
<evidence type="ECO:0000256" key="3">
    <source>
        <dbReference type="ARBA" id="ARBA00023110"/>
    </source>
</evidence>
<dbReference type="Pfam" id="PF00254">
    <property type="entry name" value="FKBP_C"/>
    <property type="match status" value="2"/>
</dbReference>
<dbReference type="SUPFAM" id="SSF54534">
    <property type="entry name" value="FKBP-like"/>
    <property type="match status" value="2"/>
</dbReference>
<dbReference type="PROSITE" id="PS50059">
    <property type="entry name" value="FKBP_PPIASE"/>
    <property type="match status" value="2"/>
</dbReference>
<accession>A0A7V8VDI8</accession>
<comment type="catalytic activity">
    <reaction evidence="1 5 6">
        <text>[protein]-peptidylproline (omega=180) = [protein]-peptidylproline (omega=0)</text>
        <dbReference type="Rhea" id="RHEA:16237"/>
        <dbReference type="Rhea" id="RHEA-COMP:10747"/>
        <dbReference type="Rhea" id="RHEA-COMP:10748"/>
        <dbReference type="ChEBI" id="CHEBI:83833"/>
        <dbReference type="ChEBI" id="CHEBI:83834"/>
        <dbReference type="EC" id="5.2.1.8"/>
    </reaction>
</comment>
<comment type="caution">
    <text evidence="8">The sequence shown here is derived from an EMBL/GenBank/DDBJ whole genome shotgun (WGS) entry which is preliminary data.</text>
</comment>
<dbReference type="InterPro" id="IPR001179">
    <property type="entry name" value="PPIase_FKBP_dom"/>
</dbReference>
<dbReference type="PANTHER" id="PTHR43811:SF19">
    <property type="entry name" value="39 KDA FK506-BINDING NUCLEAR PROTEIN"/>
    <property type="match status" value="1"/>
</dbReference>
<evidence type="ECO:0000313" key="8">
    <source>
        <dbReference type="EMBL" id="MBA2225762.1"/>
    </source>
</evidence>
<sequence>MSDGSPGGLHDPDLQEVVAGVKIRDLKVGEGSPPVQIGARIRVHYKGWLADGTVFDSTEGRAPFVCNLKPGMDGVITGWVYGIQGMRPGGIRKLVIAPDKGYGNQGTDRIPPNSFLIFEVQLLEILPSANLAQGPGRPMSDGSDGGTEDLQLTHIGDGVRIRDLRLGEGTPVEPGATITVHYKGWLPDGTVFDDSRSRNRGQPMTLSLDDMIAGWRKGIPGMKPGGIRKLVIPPEMGYGAQGKGEVPPNATLIFEVELVKAGS</sequence>
<evidence type="ECO:0000313" key="9">
    <source>
        <dbReference type="Proteomes" id="UP000542342"/>
    </source>
</evidence>
<evidence type="ECO:0000256" key="6">
    <source>
        <dbReference type="RuleBase" id="RU003915"/>
    </source>
</evidence>
<keyword evidence="4 5" id="KW-0413">Isomerase</keyword>
<dbReference type="InterPro" id="IPR046357">
    <property type="entry name" value="PPIase_dom_sf"/>
</dbReference>
<evidence type="ECO:0000259" key="7">
    <source>
        <dbReference type="PROSITE" id="PS50059"/>
    </source>
</evidence>
<dbReference type="Proteomes" id="UP000542342">
    <property type="component" value="Unassembled WGS sequence"/>
</dbReference>
<evidence type="ECO:0000256" key="5">
    <source>
        <dbReference type="PROSITE-ProRule" id="PRU00277"/>
    </source>
</evidence>
<dbReference type="EC" id="5.2.1.8" evidence="6"/>
<reference evidence="8 9" key="1">
    <citation type="submission" date="2020-07" db="EMBL/GenBank/DDBJ databases">
        <title>Thermogemmata thermophila gen. nov., sp. nov., a novel moderate thermophilic planctomycete from a Kamchatka hot spring.</title>
        <authorList>
            <person name="Elcheninov A.G."/>
            <person name="Podosokorskaya O.A."/>
            <person name="Kovaleva O.L."/>
            <person name="Novikov A."/>
            <person name="Bonch-Osmolovskaya E.A."/>
            <person name="Toshchakov S.V."/>
            <person name="Kublanov I.V."/>
        </authorList>
    </citation>
    <scope>NUCLEOTIDE SEQUENCE [LARGE SCALE GENOMIC DNA]</scope>
    <source>
        <strain evidence="8 9">2918</strain>
    </source>
</reference>
<evidence type="ECO:0000256" key="1">
    <source>
        <dbReference type="ARBA" id="ARBA00000971"/>
    </source>
</evidence>
<organism evidence="8 9">
    <name type="scientific">Thermogemmata fonticola</name>
    <dbReference type="NCBI Taxonomy" id="2755323"/>
    <lineage>
        <taxon>Bacteria</taxon>
        <taxon>Pseudomonadati</taxon>
        <taxon>Planctomycetota</taxon>
        <taxon>Planctomycetia</taxon>
        <taxon>Gemmatales</taxon>
        <taxon>Gemmataceae</taxon>
        <taxon>Thermogemmata</taxon>
    </lineage>
</organism>
<dbReference type="Gene3D" id="3.10.50.40">
    <property type="match status" value="2"/>
</dbReference>
<dbReference type="GO" id="GO:0003755">
    <property type="term" value="F:peptidyl-prolyl cis-trans isomerase activity"/>
    <property type="evidence" value="ECO:0007669"/>
    <property type="project" value="UniProtKB-UniRule"/>
</dbReference>
<dbReference type="FunFam" id="3.10.50.40:FF:000006">
    <property type="entry name" value="Peptidyl-prolyl cis-trans isomerase"/>
    <property type="match status" value="1"/>
</dbReference>